<accession>A0A5C5FSY0</accession>
<evidence type="ECO:0000259" key="5">
    <source>
        <dbReference type="PROSITE" id="PS50250"/>
    </source>
</evidence>
<evidence type="ECO:0000256" key="4">
    <source>
        <dbReference type="SAM" id="MobiDB-lite"/>
    </source>
</evidence>
<dbReference type="STRING" id="5288.A0A5C5FSY0"/>
<protein>
    <submittedName>
        <fullName evidence="6">Proteasome 26S subunit</fullName>
    </submittedName>
</protein>
<dbReference type="SUPFAM" id="SSF48452">
    <property type="entry name" value="TPR-like"/>
    <property type="match status" value="1"/>
</dbReference>
<dbReference type="GO" id="GO:0043161">
    <property type="term" value="P:proteasome-mediated ubiquitin-dependent protein catabolic process"/>
    <property type="evidence" value="ECO:0007669"/>
    <property type="project" value="TreeGrafter"/>
</dbReference>
<evidence type="ECO:0000256" key="1">
    <source>
        <dbReference type="ARBA" id="ARBA00022942"/>
    </source>
</evidence>
<dbReference type="PROSITE" id="PS50250">
    <property type="entry name" value="PCI"/>
    <property type="match status" value="1"/>
</dbReference>
<evidence type="ECO:0000313" key="7">
    <source>
        <dbReference type="Proteomes" id="UP000311382"/>
    </source>
</evidence>
<dbReference type="Proteomes" id="UP000311382">
    <property type="component" value="Unassembled WGS sequence"/>
</dbReference>
<dbReference type="InterPro" id="IPR045135">
    <property type="entry name" value="Rpn7_N"/>
</dbReference>
<organism evidence="6 7">
    <name type="scientific">Rhodotorula diobovata</name>
    <dbReference type="NCBI Taxonomy" id="5288"/>
    <lineage>
        <taxon>Eukaryota</taxon>
        <taxon>Fungi</taxon>
        <taxon>Dikarya</taxon>
        <taxon>Basidiomycota</taxon>
        <taxon>Pucciniomycotina</taxon>
        <taxon>Microbotryomycetes</taxon>
        <taxon>Sporidiobolales</taxon>
        <taxon>Sporidiobolaceae</taxon>
        <taxon>Rhodotorula</taxon>
    </lineage>
</organism>
<comment type="function">
    <text evidence="2">Component of the 19S cap proteasome complex which acts as a regulatory subunit of the 26S proteasome, involved in the ATP-dependent degradation of ubiquitinated proteins.</text>
</comment>
<dbReference type="OrthoDB" id="1452at2759"/>
<evidence type="ECO:0000256" key="2">
    <source>
        <dbReference type="ARBA" id="ARBA00093435"/>
    </source>
</evidence>
<dbReference type="InterPro" id="IPR019585">
    <property type="entry name" value="Rpn7/CSN1"/>
</dbReference>
<keyword evidence="7" id="KW-1185">Reference proteome</keyword>
<name>A0A5C5FSY0_9BASI</name>
<dbReference type="InterPro" id="IPR000717">
    <property type="entry name" value="PCI_dom"/>
</dbReference>
<dbReference type="Pfam" id="PF01399">
    <property type="entry name" value="PCI"/>
    <property type="match status" value="1"/>
</dbReference>
<dbReference type="PANTHER" id="PTHR14145">
    <property type="entry name" value="26S PROTESOME SUBUNIT 6"/>
    <property type="match status" value="1"/>
</dbReference>
<gene>
    <name evidence="6" type="ORF">DMC30DRAFT_273940</name>
</gene>
<dbReference type="InterPro" id="IPR049549">
    <property type="entry name" value="RPN7_PSMD6_C"/>
</dbReference>
<dbReference type="Gene3D" id="1.25.40.570">
    <property type="match status" value="1"/>
</dbReference>
<comment type="subunit">
    <text evidence="3">The 26S proteasome is composed of a core protease, known as the 20S proteasome, capped at one or both ends by the 19S regulatory complex (RC). The RC is composed of at least 18 different subunits in two subcomplexes, the base and the lid, which form the portions proximal and distal to the 20S proteolytic core, respectively. Component of the lid subcomplex of the 19S RC.</text>
</comment>
<dbReference type="PANTHER" id="PTHR14145:SF1">
    <property type="entry name" value="26S PROTEASOME NON-ATPASE REGULATORY SUBUNIT 6"/>
    <property type="match status" value="1"/>
</dbReference>
<dbReference type="InterPro" id="IPR011990">
    <property type="entry name" value="TPR-like_helical_dom_sf"/>
</dbReference>
<sequence length="401" mass="44253">MSAPPAPAPSSSTAAAPVDDAPLPIPNLQLPQLAFNVANPRPSVDADKARADLLEGIQHDHMVPYLEHLVQSGVLPDQSDLVSRLKQLNSDELKRINDKLQDATTNLGEMEISDALREKATYLARIGEKDAAIKAHDEAFDKTAGKGSKIDLVLSIVRIALFHSDHELVISSLDRAQKLVDEGGDWDRRNRLKVYTGVHLLSIRNFRKAAELLLDALPTFTATELIPYDEFVTLCVLAGVFSLERKDLRKKVIDAPEVIAVLPAVPTLKDFAESLWKCDYAAFFRALATVEEHHLLPSRLLAVHARYYSRELRIKAYAQLLESYRSVTLESLAAAFGVSKEWLDADLARFIAAGRLSCTIDRVSGIVETHRPDAKNARYAAVIKQGDAVLTSVQRLSRVIG</sequence>
<dbReference type="GO" id="GO:0008541">
    <property type="term" value="C:proteasome regulatory particle, lid subcomplex"/>
    <property type="evidence" value="ECO:0007669"/>
    <property type="project" value="UniProtKB-ARBA"/>
</dbReference>
<dbReference type="InterPro" id="IPR036390">
    <property type="entry name" value="WH_DNA-bd_sf"/>
</dbReference>
<dbReference type="SUPFAM" id="SSF46785">
    <property type="entry name" value="Winged helix' DNA-binding domain"/>
    <property type="match status" value="1"/>
</dbReference>
<keyword evidence="1 6" id="KW-0647">Proteasome</keyword>
<reference evidence="6 7" key="1">
    <citation type="submission" date="2019-03" db="EMBL/GenBank/DDBJ databases">
        <title>Rhodosporidium diobovatum UCD-FST 08-225 genome sequencing, assembly, and annotation.</title>
        <authorList>
            <person name="Fakankun I.U."/>
            <person name="Fristensky B."/>
            <person name="Levin D.B."/>
        </authorList>
    </citation>
    <scope>NUCLEOTIDE SEQUENCE [LARGE SCALE GENOMIC DNA]</scope>
    <source>
        <strain evidence="6 7">UCD-FST 08-225</strain>
    </source>
</reference>
<dbReference type="Pfam" id="PF21154">
    <property type="entry name" value="RPN7_PSMD6_C"/>
    <property type="match status" value="1"/>
</dbReference>
<dbReference type="FunFam" id="1.25.40.570:FF:000005">
    <property type="entry name" value="26S proteasome regulatory subunit N7"/>
    <property type="match status" value="1"/>
</dbReference>
<evidence type="ECO:0000256" key="3">
    <source>
        <dbReference type="ARBA" id="ARBA00093502"/>
    </source>
</evidence>
<feature type="domain" description="PCI" evidence="5">
    <location>
        <begin position="205"/>
        <end position="374"/>
    </location>
</feature>
<feature type="region of interest" description="Disordered" evidence="4">
    <location>
        <begin position="1"/>
        <end position="25"/>
    </location>
</feature>
<proteinExistence type="predicted"/>
<dbReference type="AlphaFoldDB" id="A0A5C5FSY0"/>
<dbReference type="SMART" id="SM00088">
    <property type="entry name" value="PINT"/>
    <property type="match status" value="1"/>
</dbReference>
<evidence type="ECO:0000313" key="6">
    <source>
        <dbReference type="EMBL" id="TNY20007.1"/>
    </source>
</evidence>
<comment type="caution">
    <text evidence="6">The sequence shown here is derived from an EMBL/GenBank/DDBJ whole genome shotgun (WGS) entry which is preliminary data.</text>
</comment>
<dbReference type="Pfam" id="PF10602">
    <property type="entry name" value="RPN7"/>
    <property type="match status" value="1"/>
</dbReference>
<dbReference type="EMBL" id="SOZI01000078">
    <property type="protein sequence ID" value="TNY20007.1"/>
    <property type="molecule type" value="Genomic_DNA"/>
</dbReference>